<reference evidence="1" key="2">
    <citation type="journal article" date="2014" name="ISME J.">
        <title>Microbial stratification in low pH oxic and suboxic macroscopic growths along an acid mine drainage.</title>
        <authorList>
            <person name="Mendez-Garcia C."/>
            <person name="Mesa V."/>
            <person name="Sprenger R.R."/>
            <person name="Richter M."/>
            <person name="Diez M.S."/>
            <person name="Solano J."/>
            <person name="Bargiela R."/>
            <person name="Golyshina O.V."/>
            <person name="Manteca A."/>
            <person name="Ramos J.L."/>
            <person name="Gallego J.R."/>
            <person name="Llorente I."/>
            <person name="Martins Dos Santos V.A."/>
            <person name="Jensen O.N."/>
            <person name="Pelaez A.I."/>
            <person name="Sanchez J."/>
            <person name="Ferrer M."/>
        </authorList>
    </citation>
    <scope>NUCLEOTIDE SEQUENCE</scope>
</reference>
<organism evidence="1">
    <name type="scientific">mine drainage metagenome</name>
    <dbReference type="NCBI Taxonomy" id="410659"/>
    <lineage>
        <taxon>unclassified sequences</taxon>
        <taxon>metagenomes</taxon>
        <taxon>ecological metagenomes</taxon>
    </lineage>
</organism>
<comment type="caution">
    <text evidence="1">The sequence shown here is derived from an EMBL/GenBank/DDBJ whole genome shotgun (WGS) entry which is preliminary data.</text>
</comment>
<evidence type="ECO:0000313" key="1">
    <source>
        <dbReference type="EMBL" id="EQD36871.1"/>
    </source>
</evidence>
<accession>T0YN45</accession>
<dbReference type="EMBL" id="AUZY01010884">
    <property type="protein sequence ID" value="EQD36871.1"/>
    <property type="molecule type" value="Genomic_DNA"/>
</dbReference>
<feature type="non-terminal residue" evidence="1">
    <location>
        <position position="51"/>
    </location>
</feature>
<name>T0YN45_9ZZZZ</name>
<proteinExistence type="predicted"/>
<reference evidence="1" key="1">
    <citation type="submission" date="2013-08" db="EMBL/GenBank/DDBJ databases">
        <authorList>
            <person name="Mendez C."/>
            <person name="Richter M."/>
            <person name="Ferrer M."/>
            <person name="Sanchez J."/>
        </authorList>
    </citation>
    <scope>NUCLEOTIDE SEQUENCE</scope>
</reference>
<gene>
    <name evidence="1" type="ORF">B1B_16361</name>
</gene>
<protein>
    <submittedName>
        <fullName evidence="1">Nitrite reductase/sulfite reductase</fullName>
    </submittedName>
</protein>
<dbReference type="AlphaFoldDB" id="T0YN45"/>
<sequence length="51" mass="6026">MIDPKIDNKLKGFMATLPSEEIFFEAIRELMKDVIKEFLKKRINSDPELKD</sequence>